<keyword evidence="1" id="KW-0812">Transmembrane</keyword>
<evidence type="ECO:0000313" key="3">
    <source>
        <dbReference type="Proteomes" id="UP001174909"/>
    </source>
</evidence>
<dbReference type="EMBL" id="CASHTH010001093">
    <property type="protein sequence ID" value="CAI8011267.1"/>
    <property type="molecule type" value="Genomic_DNA"/>
</dbReference>
<feature type="transmembrane region" description="Helical" evidence="1">
    <location>
        <begin position="7"/>
        <end position="27"/>
    </location>
</feature>
<keyword evidence="3" id="KW-1185">Reference proteome</keyword>
<keyword evidence="1" id="KW-0472">Membrane</keyword>
<name>A0AA35RJJ8_GEOBA</name>
<dbReference type="AlphaFoldDB" id="A0AA35RJJ8"/>
<gene>
    <name evidence="2" type="ORF">GBAR_LOCUS7299</name>
</gene>
<feature type="transmembrane region" description="Helical" evidence="1">
    <location>
        <begin position="39"/>
        <end position="65"/>
    </location>
</feature>
<organism evidence="2 3">
    <name type="scientific">Geodia barretti</name>
    <name type="common">Barrett's horny sponge</name>
    <dbReference type="NCBI Taxonomy" id="519541"/>
    <lineage>
        <taxon>Eukaryota</taxon>
        <taxon>Metazoa</taxon>
        <taxon>Porifera</taxon>
        <taxon>Demospongiae</taxon>
        <taxon>Heteroscleromorpha</taxon>
        <taxon>Tetractinellida</taxon>
        <taxon>Astrophorina</taxon>
        <taxon>Geodiidae</taxon>
        <taxon>Geodia</taxon>
    </lineage>
</organism>
<accession>A0AA35RJJ8</accession>
<evidence type="ECO:0000313" key="2">
    <source>
        <dbReference type="EMBL" id="CAI8011267.1"/>
    </source>
</evidence>
<comment type="caution">
    <text evidence="2">The sequence shown here is derived from an EMBL/GenBank/DDBJ whole genome shotgun (WGS) entry which is preliminary data.</text>
</comment>
<dbReference type="Proteomes" id="UP001174909">
    <property type="component" value="Unassembled WGS sequence"/>
</dbReference>
<proteinExistence type="predicted"/>
<reference evidence="2" key="1">
    <citation type="submission" date="2023-03" db="EMBL/GenBank/DDBJ databases">
        <authorList>
            <person name="Steffen K."/>
            <person name="Cardenas P."/>
        </authorList>
    </citation>
    <scope>NUCLEOTIDE SEQUENCE</scope>
</reference>
<protein>
    <submittedName>
        <fullName evidence="2">Uncharacterized protein</fullName>
    </submittedName>
</protein>
<keyword evidence="1" id="KW-1133">Transmembrane helix</keyword>
<evidence type="ECO:0000256" key="1">
    <source>
        <dbReference type="SAM" id="Phobius"/>
    </source>
</evidence>
<sequence length="83" mass="8613">MEGLVLGVLAAILGIVLGYALLLWMILSLVPASYPDMGVILTINIPAMAGFLGAGIAVVALAPALTVRKLQKMDIPGTLRVLE</sequence>